<proteinExistence type="inferred from homology"/>
<dbReference type="Pfam" id="PF01809">
    <property type="entry name" value="YidD"/>
    <property type="match status" value="1"/>
</dbReference>
<dbReference type="PANTHER" id="PTHR33383:SF1">
    <property type="entry name" value="MEMBRANE PROTEIN INSERTION EFFICIENCY FACTOR-RELATED"/>
    <property type="match status" value="1"/>
</dbReference>
<accession>A0A6J6R0D0</accession>
<dbReference type="HAMAP" id="MF_00386">
    <property type="entry name" value="UPF0161_YidD"/>
    <property type="match status" value="1"/>
</dbReference>
<sequence>MNQLAKFPIALIKGYQKWISPSMVPRCKYYPTCSNYALSAFQERGVIIGIGLTGWRLLRCNPWSKGGIDYFSESSREQGLIRGDF</sequence>
<evidence type="ECO:0000313" key="1">
    <source>
        <dbReference type="EMBL" id="CAB4717227.1"/>
    </source>
</evidence>
<protein>
    <submittedName>
        <fullName evidence="1">Unannotated protein</fullName>
    </submittedName>
</protein>
<dbReference type="AlphaFoldDB" id="A0A6J6R0D0"/>
<gene>
    <name evidence="1" type="ORF">UFOPK2659_00415</name>
</gene>
<organism evidence="1">
    <name type="scientific">freshwater metagenome</name>
    <dbReference type="NCBI Taxonomy" id="449393"/>
    <lineage>
        <taxon>unclassified sequences</taxon>
        <taxon>metagenomes</taxon>
        <taxon>ecological metagenomes</taxon>
    </lineage>
</organism>
<name>A0A6J6R0D0_9ZZZZ</name>
<dbReference type="NCBIfam" id="TIGR00278">
    <property type="entry name" value="membrane protein insertion efficiency factor YidD"/>
    <property type="match status" value="1"/>
</dbReference>
<dbReference type="EMBL" id="CAEZYJ010000039">
    <property type="protein sequence ID" value="CAB4717227.1"/>
    <property type="molecule type" value="Genomic_DNA"/>
</dbReference>
<dbReference type="InterPro" id="IPR002696">
    <property type="entry name" value="Membr_insert_effic_factor_YidD"/>
</dbReference>
<reference evidence="1" key="1">
    <citation type="submission" date="2020-05" db="EMBL/GenBank/DDBJ databases">
        <authorList>
            <person name="Chiriac C."/>
            <person name="Salcher M."/>
            <person name="Ghai R."/>
            <person name="Kavagutti S V."/>
        </authorList>
    </citation>
    <scope>NUCLEOTIDE SEQUENCE</scope>
</reference>
<dbReference type="SMART" id="SM01234">
    <property type="entry name" value="Haemolytic"/>
    <property type="match status" value="1"/>
</dbReference>
<dbReference type="PANTHER" id="PTHR33383">
    <property type="entry name" value="MEMBRANE PROTEIN INSERTION EFFICIENCY FACTOR-RELATED"/>
    <property type="match status" value="1"/>
</dbReference>